<dbReference type="Pfam" id="PF00083">
    <property type="entry name" value="Sugar_tr"/>
    <property type="match status" value="1"/>
</dbReference>
<dbReference type="GO" id="GO:0016020">
    <property type="term" value="C:membrane"/>
    <property type="evidence" value="ECO:0007669"/>
    <property type="project" value="UniProtKB-SubCell"/>
</dbReference>
<evidence type="ECO:0000256" key="2">
    <source>
        <dbReference type="ARBA" id="ARBA00022448"/>
    </source>
</evidence>
<dbReference type="Gene3D" id="1.20.1250.20">
    <property type="entry name" value="MFS general substrate transporter like domains"/>
    <property type="match status" value="1"/>
</dbReference>
<gene>
    <name evidence="7" type="ORF">F3Y22_tig00110895pilonHSYRG00555</name>
</gene>
<sequence length="464" mass="51159">MLAVGILPSVFIGFTLCIIPESPRWLVMQNRVEEARSVLSKTYDNAGEVEERLAEIQVAASIANKYESNTVWLEILNPSPSVRRMLITGCRIQCFQQISDTDATVYYSQTNFRDAEIKINTELLAATVVAGFTKTMFILIAILLIDILGRQPLLYISTIGMTFSLFCLSFTSTFFKDERIQTGMAIIFVCFGAVGSRVSSGLICMSFLSVSCAITVGGTFFIFSAISALAAAFVHFCVSETKGKSLEEIKMTFQNGSELQGTRTEQFGNAAAGNHVALTRNPNNINNPASFLETLDGSNKRKRLAATLRPGSASPPPSNRIGPALQPYGVSAIGEKMSHVGVDEAQEPYNHRNVWTNKGREKKVPGNIQSILHQMTSHIFVNPAAEIKMEEVCCKGGRKETHPKRFCRRTITQCVKSCLNLQATVQTVGVFQERTVNTPKIFYEPITESSPKKQPNMLRSIQVP</sequence>
<evidence type="ECO:0000256" key="5">
    <source>
        <dbReference type="ARBA" id="ARBA00023136"/>
    </source>
</evidence>
<dbReference type="GO" id="GO:0022857">
    <property type="term" value="F:transmembrane transporter activity"/>
    <property type="evidence" value="ECO:0007669"/>
    <property type="project" value="InterPro"/>
</dbReference>
<feature type="transmembrane region" description="Helical" evidence="6">
    <location>
        <begin position="123"/>
        <end position="147"/>
    </location>
</feature>
<dbReference type="PANTHER" id="PTHR48020">
    <property type="entry name" value="PROTON MYO-INOSITOL COTRANSPORTER"/>
    <property type="match status" value="1"/>
</dbReference>
<feature type="transmembrane region" description="Helical" evidence="6">
    <location>
        <begin position="214"/>
        <end position="238"/>
    </location>
</feature>
<name>A0A6A2ZH69_HIBSY</name>
<reference evidence="7" key="1">
    <citation type="submission" date="2019-09" db="EMBL/GenBank/DDBJ databases">
        <title>Draft genome information of white flower Hibiscus syriacus.</title>
        <authorList>
            <person name="Kim Y.-M."/>
        </authorList>
    </citation>
    <scope>NUCLEOTIDE SEQUENCE [LARGE SCALE GENOMIC DNA]</scope>
    <source>
        <strain evidence="7">YM2019G1</strain>
    </source>
</reference>
<feature type="transmembrane region" description="Helical" evidence="6">
    <location>
        <begin position="186"/>
        <end position="208"/>
    </location>
</feature>
<organism evidence="7 8">
    <name type="scientific">Hibiscus syriacus</name>
    <name type="common">Rose of Sharon</name>
    <dbReference type="NCBI Taxonomy" id="106335"/>
    <lineage>
        <taxon>Eukaryota</taxon>
        <taxon>Viridiplantae</taxon>
        <taxon>Streptophyta</taxon>
        <taxon>Embryophyta</taxon>
        <taxon>Tracheophyta</taxon>
        <taxon>Spermatophyta</taxon>
        <taxon>Magnoliopsida</taxon>
        <taxon>eudicotyledons</taxon>
        <taxon>Gunneridae</taxon>
        <taxon>Pentapetalae</taxon>
        <taxon>rosids</taxon>
        <taxon>malvids</taxon>
        <taxon>Malvales</taxon>
        <taxon>Malvaceae</taxon>
        <taxon>Malvoideae</taxon>
        <taxon>Hibiscus</taxon>
    </lineage>
</organism>
<keyword evidence="3 6" id="KW-0812">Transmembrane</keyword>
<feature type="transmembrane region" description="Helical" evidence="6">
    <location>
        <begin position="153"/>
        <end position="174"/>
    </location>
</feature>
<evidence type="ECO:0000256" key="3">
    <source>
        <dbReference type="ARBA" id="ARBA00022692"/>
    </source>
</evidence>
<comment type="caution">
    <text evidence="7">The sequence shown here is derived from an EMBL/GenBank/DDBJ whole genome shotgun (WGS) entry which is preliminary data.</text>
</comment>
<protein>
    <submittedName>
        <fullName evidence="7">Polyol transporter 4</fullName>
    </submittedName>
</protein>
<dbReference type="AlphaFoldDB" id="A0A6A2ZH69"/>
<dbReference type="Proteomes" id="UP000436088">
    <property type="component" value="Unassembled WGS sequence"/>
</dbReference>
<dbReference type="InterPro" id="IPR005828">
    <property type="entry name" value="MFS_sugar_transport-like"/>
</dbReference>
<dbReference type="PANTHER" id="PTHR48020:SF49">
    <property type="entry name" value="SUGAR TRANSPORTER"/>
    <property type="match status" value="1"/>
</dbReference>
<evidence type="ECO:0000313" key="7">
    <source>
        <dbReference type="EMBL" id="KAE8690482.1"/>
    </source>
</evidence>
<keyword evidence="2" id="KW-0813">Transport</keyword>
<keyword evidence="4 6" id="KW-1133">Transmembrane helix</keyword>
<dbReference type="EMBL" id="VEPZ02001152">
    <property type="protein sequence ID" value="KAE8690482.1"/>
    <property type="molecule type" value="Genomic_DNA"/>
</dbReference>
<dbReference type="InterPro" id="IPR050814">
    <property type="entry name" value="Myo-inositol_Transporter"/>
</dbReference>
<dbReference type="SUPFAM" id="SSF103473">
    <property type="entry name" value="MFS general substrate transporter"/>
    <property type="match status" value="1"/>
</dbReference>
<evidence type="ECO:0000313" key="8">
    <source>
        <dbReference type="Proteomes" id="UP000436088"/>
    </source>
</evidence>
<evidence type="ECO:0000256" key="6">
    <source>
        <dbReference type="SAM" id="Phobius"/>
    </source>
</evidence>
<keyword evidence="5 6" id="KW-0472">Membrane</keyword>
<proteinExistence type="predicted"/>
<dbReference type="InterPro" id="IPR036259">
    <property type="entry name" value="MFS_trans_sf"/>
</dbReference>
<accession>A0A6A2ZH69</accession>
<keyword evidence="8" id="KW-1185">Reference proteome</keyword>
<evidence type="ECO:0000256" key="1">
    <source>
        <dbReference type="ARBA" id="ARBA00004370"/>
    </source>
</evidence>
<comment type="subcellular location">
    <subcellularLocation>
        <location evidence="1">Membrane</location>
    </subcellularLocation>
</comment>
<evidence type="ECO:0000256" key="4">
    <source>
        <dbReference type="ARBA" id="ARBA00022989"/>
    </source>
</evidence>
<feature type="transmembrane region" description="Helical" evidence="6">
    <location>
        <begin position="6"/>
        <end position="27"/>
    </location>
</feature>